<keyword evidence="7" id="KW-0663">Pyridoxal phosphate</keyword>
<evidence type="ECO:0000256" key="2">
    <source>
        <dbReference type="ARBA" id="ARBA00003120"/>
    </source>
</evidence>
<evidence type="ECO:0000313" key="13">
    <source>
        <dbReference type="Proteomes" id="UP000193827"/>
    </source>
</evidence>
<proteinExistence type="inferred from homology"/>
<evidence type="ECO:0000256" key="7">
    <source>
        <dbReference type="ARBA" id="ARBA00022898"/>
    </source>
</evidence>
<evidence type="ECO:0000256" key="3">
    <source>
        <dbReference type="ARBA" id="ARBA00006490"/>
    </source>
</evidence>
<comment type="similarity">
    <text evidence="3">Belongs to the class-V pyridoxal-phosphate-dependent aminotransferase family. NifS/IscS subfamily.</text>
</comment>
<keyword evidence="9" id="KW-0411">Iron-sulfur</keyword>
<dbReference type="PIRSF" id="PIRSF005572">
    <property type="entry name" value="NifS"/>
    <property type="match status" value="1"/>
</dbReference>
<name>A0A1Y5RM40_9RHOB</name>
<organism evidence="12 13">
    <name type="scientific">Roseovarius litorisediminis</name>
    <dbReference type="NCBI Taxonomy" id="1312363"/>
    <lineage>
        <taxon>Bacteria</taxon>
        <taxon>Pseudomonadati</taxon>
        <taxon>Pseudomonadota</taxon>
        <taxon>Alphaproteobacteria</taxon>
        <taxon>Rhodobacterales</taxon>
        <taxon>Roseobacteraceae</taxon>
        <taxon>Roseovarius</taxon>
    </lineage>
</organism>
<dbReference type="GO" id="GO:0031071">
    <property type="term" value="F:cysteine desulfurase activity"/>
    <property type="evidence" value="ECO:0007669"/>
    <property type="project" value="UniProtKB-EC"/>
</dbReference>
<dbReference type="InterPro" id="IPR015421">
    <property type="entry name" value="PyrdxlP-dep_Trfase_major"/>
</dbReference>
<dbReference type="InterPro" id="IPR015422">
    <property type="entry name" value="PyrdxlP-dep_Trfase_small"/>
</dbReference>
<dbReference type="AlphaFoldDB" id="A0A1Y5RM40"/>
<dbReference type="Proteomes" id="UP000193827">
    <property type="component" value="Unassembled WGS sequence"/>
</dbReference>
<dbReference type="PANTHER" id="PTHR11601:SF34">
    <property type="entry name" value="CYSTEINE DESULFURASE"/>
    <property type="match status" value="1"/>
</dbReference>
<dbReference type="OrthoDB" id="9808002at2"/>
<dbReference type="SUPFAM" id="SSF53383">
    <property type="entry name" value="PLP-dependent transferases"/>
    <property type="match status" value="1"/>
</dbReference>
<evidence type="ECO:0000256" key="1">
    <source>
        <dbReference type="ARBA" id="ARBA00001933"/>
    </source>
</evidence>
<dbReference type="GO" id="GO:0046872">
    <property type="term" value="F:metal ion binding"/>
    <property type="evidence" value="ECO:0007669"/>
    <property type="project" value="UniProtKB-KW"/>
</dbReference>
<sequence length="379" mass="39647">MQVGETIYLDYQASTPVDERVLKVMTEASATLFGNPHAADHALGWMAAAAIEKAAEQVGNLFGLQGDDVIFTSGASEANAMVFRTAHAIAKQSGRSEILIGAGDHGSIVKEAESCGLVTRFIALDDNGAPYTADLKNLLSDATALVSIIGVNNENGAIADLKTISELCKSNGALFHADLAQAPLAMDIDLLDLDIALATISAHKLYGPKGVGALLTGPGSSKLVEPVIVGAGQQGGRRGGTMPTELIVGFGEACQIVQSLGKVERGALAATRNLFVRSLEKKQIATLVGSLENRHPGNALMRFPGHDASDLLARLQPRIAASTQSACSSGSIEPSHVLTAMGFDREVASECIRFSFGRFSTEQQVFMAIGFLLEALVSA</sequence>
<keyword evidence="6" id="KW-0479">Metal-binding</keyword>
<dbReference type="EMBL" id="FWFL01000002">
    <property type="protein sequence ID" value="SLN18098.1"/>
    <property type="molecule type" value="Genomic_DNA"/>
</dbReference>
<gene>
    <name evidence="12" type="primary">iscS</name>
    <name evidence="12" type="ORF">PEL8287_00717</name>
</gene>
<comment type="cofactor">
    <cofactor evidence="1">
        <name>pyridoxal 5'-phosphate</name>
        <dbReference type="ChEBI" id="CHEBI:597326"/>
    </cofactor>
</comment>
<dbReference type="PANTHER" id="PTHR11601">
    <property type="entry name" value="CYSTEINE DESULFURYLASE FAMILY MEMBER"/>
    <property type="match status" value="1"/>
</dbReference>
<evidence type="ECO:0000256" key="8">
    <source>
        <dbReference type="ARBA" id="ARBA00023004"/>
    </source>
</evidence>
<dbReference type="Pfam" id="PF00266">
    <property type="entry name" value="Aminotran_5"/>
    <property type="match status" value="1"/>
</dbReference>
<dbReference type="InterPro" id="IPR016454">
    <property type="entry name" value="Cysteine_dSase"/>
</dbReference>
<protein>
    <recommendedName>
        <fullName evidence="4">Cysteine desulfurase</fullName>
    </recommendedName>
</protein>
<dbReference type="RefSeq" id="WP_085891003.1">
    <property type="nucleotide sequence ID" value="NZ_FWFL01000002.1"/>
</dbReference>
<dbReference type="GO" id="GO:0051536">
    <property type="term" value="F:iron-sulfur cluster binding"/>
    <property type="evidence" value="ECO:0007669"/>
    <property type="project" value="UniProtKB-KW"/>
</dbReference>
<evidence type="ECO:0000256" key="4">
    <source>
        <dbReference type="ARBA" id="ARBA00013558"/>
    </source>
</evidence>
<evidence type="ECO:0000256" key="9">
    <source>
        <dbReference type="ARBA" id="ARBA00023014"/>
    </source>
</evidence>
<comment type="catalytic activity">
    <reaction evidence="10">
        <text>(sulfur carrier)-H + L-cysteine = (sulfur carrier)-SH + L-alanine</text>
        <dbReference type="Rhea" id="RHEA:43892"/>
        <dbReference type="Rhea" id="RHEA-COMP:14737"/>
        <dbReference type="Rhea" id="RHEA-COMP:14739"/>
        <dbReference type="ChEBI" id="CHEBI:29917"/>
        <dbReference type="ChEBI" id="CHEBI:35235"/>
        <dbReference type="ChEBI" id="CHEBI:57972"/>
        <dbReference type="ChEBI" id="CHEBI:64428"/>
        <dbReference type="EC" id="2.8.1.7"/>
    </reaction>
</comment>
<dbReference type="InterPro" id="IPR000192">
    <property type="entry name" value="Aminotrans_V_dom"/>
</dbReference>
<reference evidence="12 13" key="1">
    <citation type="submission" date="2017-03" db="EMBL/GenBank/DDBJ databases">
        <authorList>
            <person name="Afonso C.L."/>
            <person name="Miller P.J."/>
            <person name="Scott M.A."/>
            <person name="Spackman E."/>
            <person name="Goraichik I."/>
            <person name="Dimitrov K.M."/>
            <person name="Suarez D.L."/>
            <person name="Swayne D.E."/>
        </authorList>
    </citation>
    <scope>NUCLEOTIDE SEQUENCE [LARGE SCALE GENOMIC DNA]</scope>
    <source>
        <strain evidence="12 13">CECT 8287</strain>
    </source>
</reference>
<evidence type="ECO:0000256" key="5">
    <source>
        <dbReference type="ARBA" id="ARBA00022679"/>
    </source>
</evidence>
<feature type="domain" description="Aminotransferase class V" evidence="11">
    <location>
        <begin position="7"/>
        <end position="365"/>
    </location>
</feature>
<dbReference type="Gene3D" id="3.90.1150.10">
    <property type="entry name" value="Aspartate Aminotransferase, domain 1"/>
    <property type="match status" value="1"/>
</dbReference>
<accession>A0A1Y5RM40</accession>
<keyword evidence="13" id="KW-1185">Reference proteome</keyword>
<keyword evidence="5 12" id="KW-0808">Transferase</keyword>
<evidence type="ECO:0000256" key="10">
    <source>
        <dbReference type="ARBA" id="ARBA00050776"/>
    </source>
</evidence>
<evidence type="ECO:0000256" key="6">
    <source>
        <dbReference type="ARBA" id="ARBA00022723"/>
    </source>
</evidence>
<evidence type="ECO:0000313" key="12">
    <source>
        <dbReference type="EMBL" id="SLN18098.1"/>
    </source>
</evidence>
<evidence type="ECO:0000259" key="11">
    <source>
        <dbReference type="Pfam" id="PF00266"/>
    </source>
</evidence>
<dbReference type="Gene3D" id="1.10.260.50">
    <property type="match status" value="1"/>
</dbReference>
<keyword evidence="8" id="KW-0408">Iron</keyword>
<dbReference type="InterPro" id="IPR015424">
    <property type="entry name" value="PyrdxlP-dep_Trfase"/>
</dbReference>
<dbReference type="Gene3D" id="3.40.640.10">
    <property type="entry name" value="Type I PLP-dependent aspartate aminotransferase-like (Major domain)"/>
    <property type="match status" value="1"/>
</dbReference>
<comment type="function">
    <text evidence="2">Catalyzes the removal of elemental sulfur atoms from cysteine to produce alanine. Seems to participate in the biosynthesis of the nitrogenase metalloclusters by providing the inorganic sulfur required for the Fe-S core formation.</text>
</comment>